<dbReference type="EMBL" id="JAGSOH010000005">
    <property type="protein sequence ID" value="MBR7825426.1"/>
    <property type="molecule type" value="Genomic_DNA"/>
</dbReference>
<evidence type="ECO:0000256" key="1">
    <source>
        <dbReference type="ARBA" id="ARBA00006336"/>
    </source>
</evidence>
<dbReference type="RefSeq" id="WP_212516574.1">
    <property type="nucleotide sequence ID" value="NZ_JAGSOH010000005.1"/>
</dbReference>
<keyword evidence="4" id="KW-0378">Hydrolase</keyword>
<protein>
    <recommendedName>
        <fullName evidence="6">nicotinamidase</fullName>
        <ecNumber evidence="6">3.5.1.19</ecNumber>
    </recommendedName>
    <alternativeName>
        <fullName evidence="7">Nicotinamide deamidase</fullName>
    </alternativeName>
</protein>
<dbReference type="GO" id="GO:0019363">
    <property type="term" value="P:pyridine nucleotide biosynthetic process"/>
    <property type="evidence" value="ECO:0007669"/>
    <property type="project" value="UniProtKB-KW"/>
</dbReference>
<dbReference type="EC" id="3.5.1.19" evidence="6"/>
<dbReference type="PANTHER" id="PTHR11080:SF2">
    <property type="entry name" value="LD05707P"/>
    <property type="match status" value="1"/>
</dbReference>
<dbReference type="PANTHER" id="PTHR11080">
    <property type="entry name" value="PYRAZINAMIDASE/NICOTINAMIDASE"/>
    <property type="match status" value="1"/>
</dbReference>
<comment type="pathway">
    <text evidence="5">Cofactor biosynthesis; nicotinate biosynthesis; nicotinate from nicotinamide: step 1/1.</text>
</comment>
<name>A0A941E5C4_9ACTN</name>
<organism evidence="9 10">
    <name type="scientific">Actinospica acidithermotolerans</name>
    <dbReference type="NCBI Taxonomy" id="2828514"/>
    <lineage>
        <taxon>Bacteria</taxon>
        <taxon>Bacillati</taxon>
        <taxon>Actinomycetota</taxon>
        <taxon>Actinomycetes</taxon>
        <taxon>Catenulisporales</taxon>
        <taxon>Actinospicaceae</taxon>
        <taxon>Actinospica</taxon>
    </lineage>
</organism>
<evidence type="ECO:0000313" key="9">
    <source>
        <dbReference type="EMBL" id="MBR7825426.1"/>
    </source>
</evidence>
<feature type="domain" description="Isochorismatase-like" evidence="8">
    <location>
        <begin position="4"/>
        <end position="162"/>
    </location>
</feature>
<dbReference type="GO" id="GO:0046872">
    <property type="term" value="F:metal ion binding"/>
    <property type="evidence" value="ECO:0007669"/>
    <property type="project" value="UniProtKB-KW"/>
</dbReference>
<keyword evidence="10" id="KW-1185">Reference proteome</keyword>
<gene>
    <name evidence="9" type="ORF">KDK95_03850</name>
</gene>
<keyword evidence="2" id="KW-0662">Pyridine nucleotide biosynthesis</keyword>
<dbReference type="Gene3D" id="3.40.50.850">
    <property type="entry name" value="Isochorismatase-like"/>
    <property type="match status" value="1"/>
</dbReference>
<accession>A0A941E5C4</accession>
<keyword evidence="3" id="KW-0479">Metal-binding</keyword>
<proteinExistence type="inferred from homology"/>
<evidence type="ECO:0000256" key="4">
    <source>
        <dbReference type="ARBA" id="ARBA00022801"/>
    </source>
</evidence>
<sequence>MTKALIVVDVQRDFCEGGSLAVAGGNAVAANVREYVLNGGSGGALYVVATRDYHVDPGAHFGEWPVHCRVGTEGAEFHPAVADLPFDAEFRKGEHAAAYSGFEGVDAAGSGLSLEAWLRERGVIEVDVCGLATDFCVAATAKDAERLGFTTRVLVELSAAVNQG</sequence>
<evidence type="ECO:0000259" key="8">
    <source>
        <dbReference type="Pfam" id="PF00857"/>
    </source>
</evidence>
<evidence type="ECO:0000313" key="10">
    <source>
        <dbReference type="Proteomes" id="UP000676325"/>
    </source>
</evidence>
<evidence type="ECO:0000256" key="2">
    <source>
        <dbReference type="ARBA" id="ARBA00022642"/>
    </source>
</evidence>
<dbReference type="SUPFAM" id="SSF52499">
    <property type="entry name" value="Isochorismatase-like hydrolases"/>
    <property type="match status" value="1"/>
</dbReference>
<evidence type="ECO:0000256" key="7">
    <source>
        <dbReference type="ARBA" id="ARBA00043224"/>
    </source>
</evidence>
<dbReference type="InterPro" id="IPR036380">
    <property type="entry name" value="Isochorismatase-like_sf"/>
</dbReference>
<evidence type="ECO:0000256" key="6">
    <source>
        <dbReference type="ARBA" id="ARBA00039017"/>
    </source>
</evidence>
<comment type="caution">
    <text evidence="9">The sequence shown here is derived from an EMBL/GenBank/DDBJ whole genome shotgun (WGS) entry which is preliminary data.</text>
</comment>
<dbReference type="AlphaFoldDB" id="A0A941E5C4"/>
<dbReference type="GO" id="GO:0008936">
    <property type="term" value="F:nicotinamidase activity"/>
    <property type="evidence" value="ECO:0007669"/>
    <property type="project" value="UniProtKB-EC"/>
</dbReference>
<comment type="similarity">
    <text evidence="1">Belongs to the isochorismatase family.</text>
</comment>
<evidence type="ECO:0000256" key="3">
    <source>
        <dbReference type="ARBA" id="ARBA00022723"/>
    </source>
</evidence>
<dbReference type="Proteomes" id="UP000676325">
    <property type="component" value="Unassembled WGS sequence"/>
</dbReference>
<reference evidence="9" key="1">
    <citation type="submission" date="2021-04" db="EMBL/GenBank/DDBJ databases">
        <title>Genome based classification of Actinospica acidithermotolerans sp. nov., an actinobacterium isolated from an Indonesian hot spring.</title>
        <authorList>
            <person name="Kusuma A.B."/>
            <person name="Putra K.E."/>
            <person name="Nafisah S."/>
            <person name="Loh J."/>
            <person name="Nouioui I."/>
            <person name="Goodfellow M."/>
        </authorList>
    </citation>
    <scope>NUCLEOTIDE SEQUENCE</scope>
    <source>
        <strain evidence="9">MGRD01-02</strain>
    </source>
</reference>
<dbReference type="InterPro" id="IPR000868">
    <property type="entry name" value="Isochorismatase-like_dom"/>
</dbReference>
<dbReference type="InterPro" id="IPR052347">
    <property type="entry name" value="Isochorismatase_Nicotinamidase"/>
</dbReference>
<evidence type="ECO:0000256" key="5">
    <source>
        <dbReference type="ARBA" id="ARBA00037900"/>
    </source>
</evidence>
<dbReference type="Pfam" id="PF00857">
    <property type="entry name" value="Isochorismatase"/>
    <property type="match status" value="1"/>
</dbReference>